<protein>
    <recommendedName>
        <fullName evidence="12">ABC transporter permease</fullName>
    </recommendedName>
</protein>
<feature type="transmembrane region" description="Helical" evidence="7">
    <location>
        <begin position="388"/>
        <end position="410"/>
    </location>
</feature>
<dbReference type="GO" id="GO:0022857">
    <property type="term" value="F:transmembrane transporter activity"/>
    <property type="evidence" value="ECO:0007669"/>
    <property type="project" value="TreeGrafter"/>
</dbReference>
<dbReference type="InterPro" id="IPR050250">
    <property type="entry name" value="Macrolide_Exporter_MacB"/>
</dbReference>
<evidence type="ECO:0000256" key="7">
    <source>
        <dbReference type="SAM" id="Phobius"/>
    </source>
</evidence>
<comment type="caution">
    <text evidence="10">The sequence shown here is derived from an EMBL/GenBank/DDBJ whole genome shotgun (WGS) entry which is preliminary data.</text>
</comment>
<evidence type="ECO:0000313" key="11">
    <source>
        <dbReference type="Proteomes" id="UP000036873"/>
    </source>
</evidence>
<feature type="transmembrane region" description="Helical" evidence="7">
    <location>
        <begin position="355"/>
        <end position="382"/>
    </location>
</feature>
<name>A0A0L6TXH9_9FIRM</name>
<gene>
    <name evidence="10" type="ORF">AKG39_14820</name>
</gene>
<evidence type="ECO:0000256" key="3">
    <source>
        <dbReference type="ARBA" id="ARBA00022692"/>
    </source>
</evidence>
<evidence type="ECO:0000259" key="9">
    <source>
        <dbReference type="Pfam" id="PF12704"/>
    </source>
</evidence>
<sequence>MNKRELLNLSWENLWRAKFRTILTIIGVVIGTASIIVMVSIGNGAQRSITSELSGIGSVTTLQVYQDLGSSTGSSLFSVGKKSDKPILNEDAIKEFKKMDGVVAVTPVVNLSGAEIDVDREQYSASLMGVDYNVLDDMRYETSSGKKPNANDTNSVILGKEVLSSYELTSTGPQAQVSTLSPEDLIGEKINIIVRKTNADGEEELKTLTVKVSGVLESTGGSEDYSIIADYDVVADLNEWQTGQAVNIKKQGYSEALITVEDSSLVDSVTQKVEALDFTVFSLQQILDSLGSVFQMLQILLGGIGAVALLVACIGIVNTMTMSIYERTKEIGIMKVIGASINDIRNMFIAESTMIGLIGGIVGIVVSFLLSFLINFIAGFFITGGSATISYITPGLVVFALVFSALVGLLSGVRPAIKAANLSSLDAIRSE</sequence>
<dbReference type="PANTHER" id="PTHR30572:SF4">
    <property type="entry name" value="ABC TRANSPORTER PERMEASE YTRF"/>
    <property type="match status" value="1"/>
</dbReference>
<dbReference type="PATRIC" id="fig|52689.4.peg.2480"/>
<accession>A0A0L6TXH9</accession>
<evidence type="ECO:0000256" key="1">
    <source>
        <dbReference type="ARBA" id="ARBA00004651"/>
    </source>
</evidence>
<dbReference type="OrthoDB" id="9770036at2"/>
<reference evidence="11" key="1">
    <citation type="submission" date="2015-07" db="EMBL/GenBank/DDBJ databases">
        <title>Draft genome sequence of Acetobacterium bakii DSM 8293, a potential psychrophilic chemical producer through syngas fermentation.</title>
        <authorList>
            <person name="Song Y."/>
            <person name="Hwang S."/>
            <person name="Cho B.-K."/>
        </authorList>
    </citation>
    <scope>NUCLEOTIDE SEQUENCE [LARGE SCALE GENOMIC DNA]</scope>
    <source>
        <strain evidence="11">DSM 8239</strain>
    </source>
</reference>
<proteinExistence type="inferred from homology"/>
<evidence type="ECO:0000256" key="5">
    <source>
        <dbReference type="ARBA" id="ARBA00023136"/>
    </source>
</evidence>
<organism evidence="10 11">
    <name type="scientific">Acetobacterium bakii</name>
    <dbReference type="NCBI Taxonomy" id="52689"/>
    <lineage>
        <taxon>Bacteria</taxon>
        <taxon>Bacillati</taxon>
        <taxon>Bacillota</taxon>
        <taxon>Clostridia</taxon>
        <taxon>Eubacteriales</taxon>
        <taxon>Eubacteriaceae</taxon>
        <taxon>Acetobacterium</taxon>
    </lineage>
</organism>
<dbReference type="InterPro" id="IPR025857">
    <property type="entry name" value="MacB_PCD"/>
</dbReference>
<evidence type="ECO:0000256" key="6">
    <source>
        <dbReference type="ARBA" id="ARBA00038076"/>
    </source>
</evidence>
<keyword evidence="4 7" id="KW-1133">Transmembrane helix</keyword>
<keyword evidence="11" id="KW-1185">Reference proteome</keyword>
<evidence type="ECO:0000256" key="2">
    <source>
        <dbReference type="ARBA" id="ARBA00022475"/>
    </source>
</evidence>
<dbReference type="Pfam" id="PF02687">
    <property type="entry name" value="FtsX"/>
    <property type="match status" value="1"/>
</dbReference>
<feature type="transmembrane region" description="Helical" evidence="7">
    <location>
        <begin position="299"/>
        <end position="325"/>
    </location>
</feature>
<feature type="transmembrane region" description="Helical" evidence="7">
    <location>
        <begin position="21"/>
        <end position="41"/>
    </location>
</feature>
<evidence type="ECO:0000259" key="8">
    <source>
        <dbReference type="Pfam" id="PF02687"/>
    </source>
</evidence>
<dbReference type="PANTHER" id="PTHR30572">
    <property type="entry name" value="MEMBRANE COMPONENT OF TRANSPORTER-RELATED"/>
    <property type="match status" value="1"/>
</dbReference>
<dbReference type="InterPro" id="IPR003838">
    <property type="entry name" value="ABC3_permease_C"/>
</dbReference>
<dbReference type="AlphaFoldDB" id="A0A0L6TXH9"/>
<keyword evidence="2" id="KW-1003">Cell membrane</keyword>
<comment type="similarity">
    <text evidence="6">Belongs to the ABC-4 integral membrane protein family.</text>
</comment>
<feature type="domain" description="ABC3 transporter permease C-terminal" evidence="8">
    <location>
        <begin position="304"/>
        <end position="422"/>
    </location>
</feature>
<dbReference type="EMBL" id="LGYO01000040">
    <property type="protein sequence ID" value="KNZ40974.1"/>
    <property type="molecule type" value="Genomic_DNA"/>
</dbReference>
<evidence type="ECO:0000256" key="4">
    <source>
        <dbReference type="ARBA" id="ARBA00022989"/>
    </source>
</evidence>
<comment type="subcellular location">
    <subcellularLocation>
        <location evidence="1">Cell membrane</location>
        <topology evidence="1">Multi-pass membrane protein</topology>
    </subcellularLocation>
</comment>
<dbReference type="STRING" id="52689.AKG39_14820"/>
<dbReference type="Proteomes" id="UP000036873">
    <property type="component" value="Unassembled WGS sequence"/>
</dbReference>
<evidence type="ECO:0008006" key="12">
    <source>
        <dbReference type="Google" id="ProtNLM"/>
    </source>
</evidence>
<dbReference type="GO" id="GO:0005886">
    <property type="term" value="C:plasma membrane"/>
    <property type="evidence" value="ECO:0007669"/>
    <property type="project" value="UniProtKB-SubCell"/>
</dbReference>
<keyword evidence="5 7" id="KW-0472">Membrane</keyword>
<keyword evidence="3 7" id="KW-0812">Transmembrane</keyword>
<feature type="domain" description="MacB-like periplasmic core" evidence="9">
    <location>
        <begin position="21"/>
        <end position="275"/>
    </location>
</feature>
<dbReference type="Pfam" id="PF12704">
    <property type="entry name" value="MacB_PCD"/>
    <property type="match status" value="1"/>
</dbReference>
<dbReference type="RefSeq" id="WP_050741182.1">
    <property type="nucleotide sequence ID" value="NZ_LGYO01000040.1"/>
</dbReference>
<evidence type="ECO:0000313" key="10">
    <source>
        <dbReference type="EMBL" id="KNZ40974.1"/>
    </source>
</evidence>